<reference evidence="2" key="1">
    <citation type="submission" date="2015-08" db="EMBL/GenBank/DDBJ databases">
        <authorList>
            <person name="Babu N.S."/>
            <person name="Beckwith C.J."/>
            <person name="Beseler K.G."/>
            <person name="Brison A."/>
            <person name="Carone J.V."/>
            <person name="Caskin T.P."/>
            <person name="Diamond M."/>
            <person name="Durham M.E."/>
            <person name="Foxe J.M."/>
            <person name="Go M."/>
            <person name="Henderson B.A."/>
            <person name="Jones I.B."/>
            <person name="McGettigan J.A."/>
            <person name="Micheletti S.J."/>
            <person name="Nasrallah M.E."/>
            <person name="Ortiz D."/>
            <person name="Piller C.R."/>
            <person name="Privatt S.R."/>
            <person name="Schneider S.L."/>
            <person name="Sharp S."/>
            <person name="Smith T.C."/>
            <person name="Stanton J.D."/>
            <person name="Ullery H.E."/>
            <person name="Wilson R.J."/>
            <person name="Serrano M.G."/>
            <person name="Buck G."/>
            <person name="Lee V."/>
            <person name="Wang Y."/>
            <person name="Carvalho R."/>
            <person name="Voegtly L."/>
            <person name="Shi R."/>
            <person name="Duckworth R."/>
            <person name="Johnson A."/>
            <person name="Loviza R."/>
            <person name="Walstead R."/>
            <person name="Shah Z."/>
            <person name="Kiflezghi M."/>
            <person name="Wade K."/>
            <person name="Ball S.L."/>
            <person name="Bradley K.W."/>
            <person name="Asai D.J."/>
            <person name="Bowman C.A."/>
            <person name="Russell D.A."/>
            <person name="Pope W.H."/>
            <person name="Jacobs-Sera D."/>
            <person name="Hendrix R.W."/>
            <person name="Hatfull G.F."/>
        </authorList>
    </citation>
    <scope>NUCLEOTIDE SEQUENCE [LARGE SCALE GENOMIC DNA]</scope>
</reference>
<accession>A0A0S4TG08</accession>
<keyword evidence="1" id="KW-0732">Signal</keyword>
<dbReference type="VEuPathDB" id="CryptoDB:GY17_00000004"/>
<feature type="signal peptide" evidence="1">
    <location>
        <begin position="1"/>
        <end position="19"/>
    </location>
</feature>
<dbReference type="VEuPathDB" id="CryptoDB:CHUDEA6_30"/>
<organism evidence="2">
    <name type="scientific">Cryptosporidium hominis</name>
    <dbReference type="NCBI Taxonomy" id="237895"/>
    <lineage>
        <taxon>Eukaryota</taxon>
        <taxon>Sar</taxon>
        <taxon>Alveolata</taxon>
        <taxon>Apicomplexa</taxon>
        <taxon>Conoidasida</taxon>
        <taxon>Coccidia</taxon>
        <taxon>Eucoccidiorida</taxon>
        <taxon>Eimeriorina</taxon>
        <taxon>Cryptosporidiidae</taxon>
        <taxon>Cryptosporidium</taxon>
    </lineage>
</organism>
<feature type="chain" id="PRO_5006627702" evidence="1">
    <location>
        <begin position="20"/>
        <end position="273"/>
    </location>
</feature>
<evidence type="ECO:0000256" key="1">
    <source>
        <dbReference type="SAM" id="SignalP"/>
    </source>
</evidence>
<dbReference type="VEuPathDB" id="CryptoDB:Chro.60013"/>
<evidence type="ECO:0000313" key="2">
    <source>
        <dbReference type="EMBL" id="CUV06436.1"/>
    </source>
</evidence>
<dbReference type="VEuPathDB" id="CryptoDB:ChTU502y2012_419g0020"/>
<name>A0A0S4TG08_CRYHO</name>
<dbReference type="EMBL" id="LN877952">
    <property type="protein sequence ID" value="CUV06436.1"/>
    <property type="molecule type" value="Genomic_DNA"/>
</dbReference>
<dbReference type="OrthoDB" id="339886at2759"/>
<dbReference type="Proteomes" id="UP000199752">
    <property type="component" value="Chromosome 6"/>
</dbReference>
<dbReference type="AlphaFoldDB" id="A0A0S4TG08"/>
<gene>
    <name evidence="2" type="ORF">CHUDEA6_30</name>
</gene>
<protein>
    <submittedName>
        <fullName evidence="2">Uncharacterized protein</fullName>
    </submittedName>
</protein>
<proteinExistence type="predicted"/>
<sequence length="273" mass="32432">MKIFEILFLFATHFLTKTGFRNSESISNFSLLSLKEGIQEKNETKEYYSKYNITERVPTLFTNMLILDMNPSEESKNSHLFKYSNTSYALDCYQKLPQYSIIIGLVKEYSYFLSVYYRLRCENGNEYHDGTKCGDILYLVDLLENKAEILKEKKNLKKNKCFAIESNIVSTQYRFYNHTGFVGRAGKTLVESEFVLVEKSFLRRIMSEFEQLLISKTISYELHCISKLENKEEGEVDCYRLRLENWILEQELVLISEEFFKRMSRFERLRDII</sequence>